<reference evidence="1" key="1">
    <citation type="submission" date="2023-08" db="EMBL/GenBank/DDBJ databases">
        <authorList>
            <person name="Chen Y."/>
            <person name="Shah S."/>
            <person name="Dougan E. K."/>
            <person name="Thang M."/>
            <person name="Chan C."/>
        </authorList>
    </citation>
    <scope>NUCLEOTIDE SEQUENCE</scope>
</reference>
<name>A0AA36JN23_9DINO</name>
<accession>A0AA36JN23</accession>
<dbReference type="Proteomes" id="UP001178507">
    <property type="component" value="Unassembled WGS sequence"/>
</dbReference>
<dbReference type="AlphaFoldDB" id="A0AA36JN23"/>
<organism evidence="1 2">
    <name type="scientific">Effrenium voratum</name>
    <dbReference type="NCBI Taxonomy" id="2562239"/>
    <lineage>
        <taxon>Eukaryota</taxon>
        <taxon>Sar</taxon>
        <taxon>Alveolata</taxon>
        <taxon>Dinophyceae</taxon>
        <taxon>Suessiales</taxon>
        <taxon>Symbiodiniaceae</taxon>
        <taxon>Effrenium</taxon>
    </lineage>
</organism>
<proteinExistence type="predicted"/>
<dbReference type="PANTHER" id="PTHR31630">
    <property type="entry name" value="PHYTANOYL-COA DIOXYGENASE-RELATED-RELATED"/>
    <property type="match status" value="1"/>
</dbReference>
<comment type="caution">
    <text evidence="1">The sequence shown here is derived from an EMBL/GenBank/DDBJ whole genome shotgun (WGS) entry which is preliminary data.</text>
</comment>
<evidence type="ECO:0008006" key="3">
    <source>
        <dbReference type="Google" id="ProtNLM"/>
    </source>
</evidence>
<dbReference type="Pfam" id="PF05721">
    <property type="entry name" value="PhyH"/>
    <property type="match status" value="1"/>
</dbReference>
<dbReference type="EMBL" id="CAUJNA010003758">
    <property type="protein sequence ID" value="CAJ1409225.1"/>
    <property type="molecule type" value="Genomic_DNA"/>
</dbReference>
<dbReference type="SUPFAM" id="SSF51197">
    <property type="entry name" value="Clavaminate synthase-like"/>
    <property type="match status" value="1"/>
</dbReference>
<evidence type="ECO:0000313" key="1">
    <source>
        <dbReference type="EMBL" id="CAJ1409225.1"/>
    </source>
</evidence>
<evidence type="ECO:0000313" key="2">
    <source>
        <dbReference type="Proteomes" id="UP001178507"/>
    </source>
</evidence>
<dbReference type="PANTHER" id="PTHR31630:SF6">
    <property type="entry name" value="PHYTANOYL-COA DIOXYGENASE-RELATED"/>
    <property type="match status" value="1"/>
</dbReference>
<dbReference type="Gene3D" id="2.60.120.620">
    <property type="entry name" value="q2cbj1_9rhob like domain"/>
    <property type="match status" value="1"/>
</dbReference>
<keyword evidence="2" id="KW-1185">Reference proteome</keyword>
<dbReference type="InterPro" id="IPR008775">
    <property type="entry name" value="Phytyl_CoA_dOase-like"/>
</dbReference>
<sequence>MVWPRPALPWVEVPVIDLSDDELEVQGAPDKSEPQVSAKRRTSVPAMFKPQKAQRTLSPGPCPVPKCFGTAVFLEPNADFLWHLREYGYAVLQGVLGEDCGRFQDEFWSAMASVVPRLDPSRVETWTFPKGFRGIVTSYGLPHADFAWMVRAHPRMRQAFAHIFGTEDLVVSLDAVIAQAGASTTKLPQWLHKDQHPKHAGLSVQAVYTHYGSGPLEAGTCVVPFSHKTTYPWELAAKGDFIRAPEDFESEANAVKPDVPPDSAIFFNSRLVHASRGPLSTPSLARPARPARPARVGVCVAYAPCSRRSEATRRKKEMAYLQGKCSSHWPCDRFSLKPPMKSFQVLQGAATLPPPPRLEERLRLL</sequence>
<protein>
    <recommendedName>
        <fullName evidence="3">Phytanoyl-CoA dioxygenase</fullName>
    </recommendedName>
</protein>
<gene>
    <name evidence="1" type="ORF">EVOR1521_LOCUS30387</name>
</gene>